<feature type="region of interest" description="Disordered" evidence="1">
    <location>
        <begin position="370"/>
        <end position="397"/>
    </location>
</feature>
<dbReference type="Proteomes" id="UP000054561">
    <property type="component" value="Unassembled WGS sequence"/>
</dbReference>
<organism evidence="2 3">
    <name type="scientific">Plasmodium fragile</name>
    <dbReference type="NCBI Taxonomy" id="5857"/>
    <lineage>
        <taxon>Eukaryota</taxon>
        <taxon>Sar</taxon>
        <taxon>Alveolata</taxon>
        <taxon>Apicomplexa</taxon>
        <taxon>Aconoidasida</taxon>
        <taxon>Haemosporida</taxon>
        <taxon>Plasmodiidae</taxon>
        <taxon>Plasmodium</taxon>
        <taxon>Plasmodium (Plasmodium)</taxon>
    </lineage>
</organism>
<dbReference type="VEuPathDB" id="PlasmoDB:AK88_02421"/>
<reference evidence="2 3" key="1">
    <citation type="submission" date="2014-03" db="EMBL/GenBank/DDBJ databases">
        <title>The Genome Sequence of Plasmodium fragile nilgiri.</title>
        <authorList>
            <consortium name="The Broad Institute Genomics Platform"/>
            <consortium name="The Broad Institute Genome Sequencing Center for Infectious Disease"/>
            <person name="Neafsey D."/>
            <person name="Duraisingh M."/>
            <person name="Young S.K."/>
            <person name="Zeng Q."/>
            <person name="Gargeya S."/>
            <person name="Abouelleil A."/>
            <person name="Alvarado L."/>
            <person name="Chapman S.B."/>
            <person name="Gainer-Dewar J."/>
            <person name="Goldberg J."/>
            <person name="Griggs A."/>
            <person name="Gujja S."/>
            <person name="Hansen M."/>
            <person name="Howarth C."/>
            <person name="Imamovic A."/>
            <person name="Larimer J."/>
            <person name="Pearson M."/>
            <person name="Poon T.W."/>
            <person name="Priest M."/>
            <person name="Roberts A."/>
            <person name="Saif S."/>
            <person name="Shea T."/>
            <person name="Sykes S."/>
            <person name="Wortman J."/>
            <person name="Nusbaum C."/>
            <person name="Birren B."/>
        </authorList>
    </citation>
    <scope>NUCLEOTIDE SEQUENCE [LARGE SCALE GENOMIC DNA]</scope>
    <source>
        <strain evidence="3">nilgiri</strain>
    </source>
</reference>
<gene>
    <name evidence="2" type="ORF">AK88_02421</name>
</gene>
<evidence type="ECO:0000313" key="2">
    <source>
        <dbReference type="EMBL" id="KJP87987.1"/>
    </source>
</evidence>
<dbReference type="AlphaFoldDB" id="A0A0D9QMG0"/>
<sequence>MKCLPFPCNSNYYYDALSNIVPSDDEQLEELINKRSRQKNVYYKLEKTINQIIHDTKKHSDVNSDFEQVEKLPNQNCESIYSDDCLDDIDIILKKKKTKNMFSRLNKNDAPGHISLPSKNTKQRIYSLRQYSQEAKDVGGTINDQKHNPEVELPNEEIIENFKNVLCNGLNKYIKDMFQEAKQDSPTKETYESNDYANMNSSYYKTSHTKNDVFNEESANRCEAPPEDNPNLSGENSLKYSSFELLNQKNENTHERKTYDTEQTFQVNTRRSDKPSTTACPGTRNKNVYATQAAVTKKDTKLQKKNYRHKWTNMNRSKYTKNIYFSKRKKWKNENPLSLNEMKTVRWKDTTEMYDKRANVPMGYLERHSIKSSGGISNTNAKRPALKQQHTYNASRTNCTSSSSEDFLFSHFQKNANNDNLVGKFRF</sequence>
<evidence type="ECO:0000256" key="1">
    <source>
        <dbReference type="SAM" id="MobiDB-lite"/>
    </source>
</evidence>
<name>A0A0D9QMG0_PLAFR</name>
<accession>A0A0D9QMG0</accession>
<dbReference type="OrthoDB" id="381252at2759"/>
<dbReference type="EMBL" id="KQ001667">
    <property type="protein sequence ID" value="KJP87987.1"/>
    <property type="molecule type" value="Genomic_DNA"/>
</dbReference>
<feature type="compositionally biased region" description="Polar residues" evidence="1">
    <location>
        <begin position="388"/>
        <end position="397"/>
    </location>
</feature>
<dbReference type="OMA" id="QKNANND"/>
<dbReference type="RefSeq" id="XP_012335475.1">
    <property type="nucleotide sequence ID" value="XM_012480052.1"/>
</dbReference>
<feature type="compositionally biased region" description="Polar residues" evidence="1">
    <location>
        <begin position="371"/>
        <end position="381"/>
    </location>
</feature>
<keyword evidence="3" id="KW-1185">Reference proteome</keyword>
<protein>
    <submittedName>
        <fullName evidence="2">Uncharacterized protein</fullName>
    </submittedName>
</protein>
<dbReference type="GeneID" id="24267735"/>
<proteinExistence type="predicted"/>
<evidence type="ECO:0000313" key="3">
    <source>
        <dbReference type="Proteomes" id="UP000054561"/>
    </source>
</evidence>